<feature type="active site" description="Proton acceptor" evidence="1">
    <location>
        <position position="22"/>
    </location>
</feature>
<dbReference type="AlphaFoldDB" id="A0A2K2U9C0"/>
<feature type="domain" description="Glycosyl transferase family 28 C-terminal" evidence="3">
    <location>
        <begin position="190"/>
        <end position="323"/>
    </location>
</feature>
<dbReference type="OrthoDB" id="9805604at2"/>
<dbReference type="PANTHER" id="PTHR21015:SF22">
    <property type="entry name" value="GLYCOSYLTRANSFERASE"/>
    <property type="match status" value="1"/>
</dbReference>
<keyword evidence="4" id="KW-0378">Hydrolase</keyword>
<evidence type="ECO:0000259" key="3">
    <source>
        <dbReference type="Pfam" id="PF04101"/>
    </source>
</evidence>
<dbReference type="RefSeq" id="WP_103265688.1">
    <property type="nucleotide sequence ID" value="NZ_CABMLE010000015.1"/>
</dbReference>
<dbReference type="Gene3D" id="3.40.50.2000">
    <property type="entry name" value="Glycogen Phosphorylase B"/>
    <property type="match status" value="1"/>
</dbReference>
<feature type="binding site" evidence="2">
    <location>
        <position position="268"/>
    </location>
    <ligand>
        <name>substrate</name>
    </ligand>
</feature>
<reference evidence="5" key="1">
    <citation type="submission" date="2018-01" db="EMBL/GenBank/DDBJ databases">
        <title>Rubneribacter badeniensis gen. nov., sp. nov., and Colonibacter rubneri, gen. nov., sp. nov., WGS of new members of the Eggerthellaceae.</title>
        <authorList>
            <person name="Danylec N."/>
            <person name="Stoll D.A."/>
            <person name="Doetsch A."/>
            <person name="Kulling S.E."/>
            <person name="Huch M."/>
        </authorList>
    </citation>
    <scope>NUCLEOTIDE SEQUENCE [LARGE SCALE GENOMIC DNA]</scope>
    <source>
        <strain evidence="5">ResAG-96</strain>
    </source>
</reference>
<dbReference type="SUPFAM" id="SSF53756">
    <property type="entry name" value="UDP-Glycosyltransferase/glycogen phosphorylase"/>
    <property type="match status" value="1"/>
</dbReference>
<dbReference type="InterPro" id="IPR020023">
    <property type="entry name" value="PseG"/>
</dbReference>
<dbReference type="GO" id="GO:0016758">
    <property type="term" value="F:hexosyltransferase activity"/>
    <property type="evidence" value="ECO:0007669"/>
    <property type="project" value="InterPro"/>
</dbReference>
<comment type="caution">
    <text evidence="4">The sequence shown here is derived from an EMBL/GenBank/DDBJ whole genome shotgun (WGS) entry which is preliminary data.</text>
</comment>
<proteinExistence type="predicted"/>
<evidence type="ECO:0000256" key="2">
    <source>
        <dbReference type="PIRSR" id="PIRSR620023-2"/>
    </source>
</evidence>
<accession>A0A2K2U9C0</accession>
<keyword evidence="5" id="KW-1185">Reference proteome</keyword>
<protein>
    <submittedName>
        <fullName evidence="4">UDP-2,4-diacetamido-2,4, 6-trideoxy-beta-L-altropyranose hydrolase</fullName>
    </submittedName>
</protein>
<evidence type="ECO:0000256" key="1">
    <source>
        <dbReference type="PIRSR" id="PIRSR620023-1"/>
    </source>
</evidence>
<dbReference type="InterPro" id="IPR007235">
    <property type="entry name" value="Glyco_trans_28_C"/>
</dbReference>
<evidence type="ECO:0000313" key="5">
    <source>
        <dbReference type="Proteomes" id="UP000236197"/>
    </source>
</evidence>
<organism evidence="4 5">
    <name type="scientific">Enteroscipio rubneri</name>
    <dbReference type="NCBI Taxonomy" id="2070686"/>
    <lineage>
        <taxon>Bacteria</taxon>
        <taxon>Bacillati</taxon>
        <taxon>Actinomycetota</taxon>
        <taxon>Coriobacteriia</taxon>
        <taxon>Eggerthellales</taxon>
        <taxon>Eggerthellaceae</taxon>
        <taxon>Enteroscipio</taxon>
    </lineage>
</organism>
<feature type="binding site" evidence="2">
    <location>
        <position position="173"/>
    </location>
    <ligand>
        <name>substrate</name>
    </ligand>
</feature>
<evidence type="ECO:0000313" key="4">
    <source>
        <dbReference type="EMBL" id="PNV66936.1"/>
    </source>
</evidence>
<gene>
    <name evidence="4" type="primary">pseG</name>
    <name evidence="4" type="ORF">C2L71_10370</name>
</gene>
<dbReference type="Proteomes" id="UP000236197">
    <property type="component" value="Unassembled WGS sequence"/>
</dbReference>
<dbReference type="PANTHER" id="PTHR21015">
    <property type="entry name" value="UDP-N-ACETYLGLUCOSAMINE--N-ACETYLMURAMYL-(PENTAPEPTIDE) PYROPHOSPHORYL-UNDECAPRENOL N-ACETYLGLUCOSAMINE TRANSFERASE 1"/>
    <property type="match status" value="1"/>
</dbReference>
<dbReference type="EMBL" id="PPEK01000015">
    <property type="protein sequence ID" value="PNV66936.1"/>
    <property type="molecule type" value="Genomic_DNA"/>
</dbReference>
<sequence>MLLMDGSLVIRTDANPSIGSGHVVRCVSIAREARLRGLQVLFAVSDKKSQEVVEGRGETAVIVGGDPRSFNERDAHTVADFAQRVQAVSVLVDSYAVSHSFMDRLHRRCHDSGSQLVYIDDVYTFSEGFVPDPIPWSLDVVINYGFIFSEDQYRNLYGPNVRLCIGPRYAPVRKEFHNAGYIVRNDVGRILITSGSTNPNRTLERMVEGCRLASVDAALDVIVGGQADFDDHVLDGLDATIHRGVSNLAPIMKRADIAISAAGSTLYELACVGVPTIAVPIAENQMGNIRGFDSLGLGLGVAELNWASAAVASDLDTLVRDSRMLRYLSKRMTSCIDGAGARRMLNEFGFLMH</sequence>
<name>A0A2K2U9C0_9ACTN</name>
<dbReference type="Pfam" id="PF04101">
    <property type="entry name" value="Glyco_tran_28_C"/>
    <property type="match status" value="1"/>
</dbReference>
<dbReference type="GO" id="GO:0016787">
    <property type="term" value="F:hydrolase activity"/>
    <property type="evidence" value="ECO:0007669"/>
    <property type="project" value="UniProtKB-KW"/>
</dbReference>
<dbReference type="NCBIfam" id="TIGR03590">
    <property type="entry name" value="PseG"/>
    <property type="match status" value="1"/>
</dbReference>
<dbReference type="Gene3D" id="3.40.50.11190">
    <property type="match status" value="1"/>
</dbReference>